<organism evidence="6 7">
    <name type="scientific">Thermocladium modestius</name>
    <dbReference type="NCBI Taxonomy" id="62609"/>
    <lineage>
        <taxon>Archaea</taxon>
        <taxon>Thermoproteota</taxon>
        <taxon>Thermoprotei</taxon>
        <taxon>Thermoproteales</taxon>
        <taxon>Thermoproteaceae</taxon>
        <taxon>Thermocladium</taxon>
    </lineage>
</organism>
<reference evidence="6" key="1">
    <citation type="journal article" date="2014" name="Int. J. Syst. Evol. Microbiol.">
        <title>Complete genome sequence of Corynebacterium casei LMG S-19264T (=DSM 44701T), isolated from a smear-ripened cheese.</title>
        <authorList>
            <consortium name="US DOE Joint Genome Institute (JGI-PGF)"/>
            <person name="Walter F."/>
            <person name="Albersmeier A."/>
            <person name="Kalinowski J."/>
            <person name="Ruckert C."/>
        </authorList>
    </citation>
    <scope>NUCLEOTIDE SEQUENCE</scope>
    <source>
        <strain evidence="6">JCM 10088</strain>
    </source>
</reference>
<evidence type="ECO:0000313" key="7">
    <source>
        <dbReference type="Proteomes" id="UP000610960"/>
    </source>
</evidence>
<protein>
    <submittedName>
        <fullName evidence="6">ABC transporter ATP-binding protein</fullName>
    </submittedName>
</protein>
<proteinExistence type="inferred from homology"/>
<dbReference type="SMART" id="SM00382">
    <property type="entry name" value="AAA"/>
    <property type="match status" value="1"/>
</dbReference>
<accession>A0A830GSQ6</accession>
<dbReference type="PANTHER" id="PTHR42798">
    <property type="entry name" value="LIPOPROTEIN-RELEASING SYSTEM ATP-BINDING PROTEIN LOLD"/>
    <property type="match status" value="1"/>
</dbReference>
<dbReference type="CDD" id="cd03255">
    <property type="entry name" value="ABC_MJ0796_LolCDE_FtsE"/>
    <property type="match status" value="1"/>
</dbReference>
<dbReference type="InterPro" id="IPR017911">
    <property type="entry name" value="MacB-like_ATP-bd"/>
</dbReference>
<dbReference type="EMBL" id="BMNL01000001">
    <property type="protein sequence ID" value="GGP19872.1"/>
    <property type="molecule type" value="Genomic_DNA"/>
</dbReference>
<keyword evidence="4 6" id="KW-0067">ATP-binding</keyword>
<evidence type="ECO:0000256" key="2">
    <source>
        <dbReference type="ARBA" id="ARBA00022448"/>
    </source>
</evidence>
<evidence type="ECO:0000256" key="4">
    <source>
        <dbReference type="ARBA" id="ARBA00022840"/>
    </source>
</evidence>
<dbReference type="Gene3D" id="3.40.50.300">
    <property type="entry name" value="P-loop containing nucleotide triphosphate hydrolases"/>
    <property type="match status" value="1"/>
</dbReference>
<gene>
    <name evidence="6" type="ORF">GCM10007981_05310</name>
</gene>
<dbReference type="Proteomes" id="UP000610960">
    <property type="component" value="Unassembled WGS sequence"/>
</dbReference>
<sequence length="233" mass="26100">MASMFIEARDLWKIYNIDGVESAALRGASIAVERGEFRCIIGPSGSGKTTLLSLIGGLEKPTKGYLRVGNHLLHEMRDPELTRYRNEMLGFVFQMFYLIPRISIVENVELPLVARGVPRHVRREMAIKALEAVGLGNKLHQRINQLSGGEQQRVAIARAIVHEPQLLLADEPTGNLDTENTEKVMDLFMKLNKDEGITIVMVTHNMELTKYCTATSKIRDGKVVETIRETSVT</sequence>
<dbReference type="SUPFAM" id="SSF52540">
    <property type="entry name" value="P-loop containing nucleoside triphosphate hydrolases"/>
    <property type="match status" value="1"/>
</dbReference>
<evidence type="ECO:0000256" key="3">
    <source>
        <dbReference type="ARBA" id="ARBA00022741"/>
    </source>
</evidence>
<name>A0A830GSQ6_9CREN</name>
<dbReference type="GO" id="GO:0098796">
    <property type="term" value="C:membrane protein complex"/>
    <property type="evidence" value="ECO:0007669"/>
    <property type="project" value="UniProtKB-ARBA"/>
</dbReference>
<dbReference type="InterPro" id="IPR003439">
    <property type="entry name" value="ABC_transporter-like_ATP-bd"/>
</dbReference>
<comment type="similarity">
    <text evidence="1">Belongs to the ABC transporter superfamily.</text>
</comment>
<comment type="caution">
    <text evidence="6">The sequence shown here is derived from an EMBL/GenBank/DDBJ whole genome shotgun (WGS) entry which is preliminary data.</text>
</comment>
<reference evidence="6" key="2">
    <citation type="submission" date="2020-09" db="EMBL/GenBank/DDBJ databases">
        <authorList>
            <person name="Sun Q."/>
            <person name="Ohkuma M."/>
        </authorList>
    </citation>
    <scope>NUCLEOTIDE SEQUENCE</scope>
    <source>
        <strain evidence="6">JCM 10088</strain>
    </source>
</reference>
<keyword evidence="2" id="KW-0813">Transport</keyword>
<dbReference type="InterPro" id="IPR027417">
    <property type="entry name" value="P-loop_NTPase"/>
</dbReference>
<dbReference type="GO" id="GO:0016887">
    <property type="term" value="F:ATP hydrolysis activity"/>
    <property type="evidence" value="ECO:0007669"/>
    <property type="project" value="InterPro"/>
</dbReference>
<dbReference type="AlphaFoldDB" id="A0A830GSQ6"/>
<keyword evidence="7" id="KW-1185">Reference proteome</keyword>
<dbReference type="PROSITE" id="PS50893">
    <property type="entry name" value="ABC_TRANSPORTER_2"/>
    <property type="match status" value="1"/>
</dbReference>
<feature type="domain" description="ABC transporter" evidence="5">
    <location>
        <begin position="6"/>
        <end position="233"/>
    </location>
</feature>
<dbReference type="GO" id="GO:0022857">
    <property type="term" value="F:transmembrane transporter activity"/>
    <property type="evidence" value="ECO:0007669"/>
    <property type="project" value="UniProtKB-ARBA"/>
</dbReference>
<dbReference type="PANTHER" id="PTHR42798:SF2">
    <property type="entry name" value="ABC TRANSPORTER ATP-BINDING PROTEIN MG467-RELATED"/>
    <property type="match status" value="1"/>
</dbReference>
<dbReference type="Pfam" id="PF00005">
    <property type="entry name" value="ABC_tran"/>
    <property type="match status" value="1"/>
</dbReference>
<evidence type="ECO:0000256" key="1">
    <source>
        <dbReference type="ARBA" id="ARBA00005417"/>
    </source>
</evidence>
<keyword evidence="3" id="KW-0547">Nucleotide-binding</keyword>
<dbReference type="FunFam" id="3.40.50.300:FF:000032">
    <property type="entry name" value="Export ABC transporter ATP-binding protein"/>
    <property type="match status" value="1"/>
</dbReference>
<dbReference type="PROSITE" id="PS00211">
    <property type="entry name" value="ABC_TRANSPORTER_1"/>
    <property type="match status" value="1"/>
</dbReference>
<evidence type="ECO:0000259" key="5">
    <source>
        <dbReference type="PROSITE" id="PS50893"/>
    </source>
</evidence>
<dbReference type="InterPro" id="IPR003593">
    <property type="entry name" value="AAA+_ATPase"/>
</dbReference>
<dbReference type="InterPro" id="IPR017871">
    <property type="entry name" value="ABC_transporter-like_CS"/>
</dbReference>
<evidence type="ECO:0000313" key="6">
    <source>
        <dbReference type="EMBL" id="GGP19872.1"/>
    </source>
</evidence>
<dbReference type="GO" id="GO:0005524">
    <property type="term" value="F:ATP binding"/>
    <property type="evidence" value="ECO:0007669"/>
    <property type="project" value="UniProtKB-KW"/>
</dbReference>